<dbReference type="InterPro" id="IPR002048">
    <property type="entry name" value="EF_hand_dom"/>
</dbReference>
<dbReference type="CDD" id="cd14256">
    <property type="entry name" value="Dockerin_I"/>
    <property type="match status" value="1"/>
</dbReference>
<accession>A0A382SVG8</accession>
<dbReference type="Pfam" id="PF00404">
    <property type="entry name" value="Dockerin_1"/>
    <property type="match status" value="1"/>
</dbReference>
<dbReference type="SMART" id="SM00560">
    <property type="entry name" value="LamGL"/>
    <property type="match status" value="1"/>
</dbReference>
<feature type="non-terminal residue" evidence="5">
    <location>
        <position position="1"/>
    </location>
</feature>
<reference evidence="5" key="1">
    <citation type="submission" date="2018-05" db="EMBL/GenBank/DDBJ databases">
        <authorList>
            <person name="Lanie J.A."/>
            <person name="Ng W.-L."/>
            <person name="Kazmierczak K.M."/>
            <person name="Andrzejewski T.M."/>
            <person name="Davidsen T.M."/>
            <person name="Wayne K.J."/>
            <person name="Tettelin H."/>
            <person name="Glass J.I."/>
            <person name="Rusch D."/>
            <person name="Podicherti R."/>
            <person name="Tsui H.-C.T."/>
            <person name="Winkler M.E."/>
        </authorList>
    </citation>
    <scope>NUCLEOTIDE SEQUENCE</scope>
</reference>
<dbReference type="GO" id="GO:0000272">
    <property type="term" value="P:polysaccharide catabolic process"/>
    <property type="evidence" value="ECO:0007669"/>
    <property type="project" value="InterPro"/>
</dbReference>
<dbReference type="AlphaFoldDB" id="A0A382SVG8"/>
<evidence type="ECO:0000256" key="2">
    <source>
        <dbReference type="ARBA" id="ARBA00023157"/>
    </source>
</evidence>
<evidence type="ECO:0000256" key="1">
    <source>
        <dbReference type="ARBA" id="ARBA00022729"/>
    </source>
</evidence>
<dbReference type="InterPro" id="IPR016134">
    <property type="entry name" value="Dockerin_dom"/>
</dbReference>
<protein>
    <recommendedName>
        <fullName evidence="6">Dockerin domain-containing protein</fullName>
    </recommendedName>
</protein>
<dbReference type="PROSITE" id="PS00018">
    <property type="entry name" value="EF_HAND_1"/>
    <property type="match status" value="1"/>
</dbReference>
<feature type="non-terminal residue" evidence="5">
    <location>
        <position position="308"/>
    </location>
</feature>
<dbReference type="InterPro" id="IPR013320">
    <property type="entry name" value="ConA-like_dom_sf"/>
</dbReference>
<dbReference type="EMBL" id="UINC01131310">
    <property type="protein sequence ID" value="SVD12931.1"/>
    <property type="molecule type" value="Genomic_DNA"/>
</dbReference>
<keyword evidence="1" id="KW-0732">Signal</keyword>
<dbReference type="GO" id="GO:0004553">
    <property type="term" value="F:hydrolase activity, hydrolyzing O-glycosyl compounds"/>
    <property type="evidence" value="ECO:0007669"/>
    <property type="project" value="InterPro"/>
</dbReference>
<evidence type="ECO:0000259" key="3">
    <source>
        <dbReference type="PROSITE" id="PS50222"/>
    </source>
</evidence>
<dbReference type="PROSITE" id="PS50222">
    <property type="entry name" value="EF_HAND_2"/>
    <property type="match status" value="1"/>
</dbReference>
<proteinExistence type="predicted"/>
<dbReference type="Gene3D" id="1.10.1330.10">
    <property type="entry name" value="Dockerin domain"/>
    <property type="match status" value="1"/>
</dbReference>
<dbReference type="InterPro" id="IPR002105">
    <property type="entry name" value="Dockerin_1_rpt"/>
</dbReference>
<dbReference type="PROSITE" id="PS51766">
    <property type="entry name" value="DOCKERIN"/>
    <property type="match status" value="1"/>
</dbReference>
<evidence type="ECO:0000313" key="5">
    <source>
        <dbReference type="EMBL" id="SVD12931.1"/>
    </source>
</evidence>
<evidence type="ECO:0000259" key="4">
    <source>
        <dbReference type="PROSITE" id="PS51766"/>
    </source>
</evidence>
<sequence length="308" mass="34077">NMKLLQNIIPIIFFSLNLVIGQDHSINFDGNDDYIRISDHASLDLTENYTLEAWIFPESFSWLAGIISKYHTNAANGYMLRLTHQSPYTGLGFDEVVTSTGVLNSNQWYHIAAVNNGGDRSLYINGSEYTLSGTPLNVSANNNNLKIGSDYGGRFFDGRIDEIRIWDIPRNQDDIVATMDTVLSGAETGLVAYYTFNEGSGDTLFDQTGQGHNGALMGNPSWADGYTLSGLLGDINFDEVLNIYDAVMLVAIMLAHEDGTEFQLHACDTNQDGVIDIEDIVLLIQWILDIDGNLRTALSHGNYSLNNR</sequence>
<organism evidence="5">
    <name type="scientific">marine metagenome</name>
    <dbReference type="NCBI Taxonomy" id="408172"/>
    <lineage>
        <taxon>unclassified sequences</taxon>
        <taxon>metagenomes</taxon>
        <taxon>ecological metagenomes</taxon>
    </lineage>
</organism>
<dbReference type="SUPFAM" id="SSF63446">
    <property type="entry name" value="Type I dockerin domain"/>
    <property type="match status" value="1"/>
</dbReference>
<keyword evidence="2" id="KW-1015">Disulfide bond</keyword>
<feature type="domain" description="EF-hand" evidence="3">
    <location>
        <begin position="255"/>
        <end position="290"/>
    </location>
</feature>
<dbReference type="Pfam" id="PF13385">
    <property type="entry name" value="Laminin_G_3"/>
    <property type="match status" value="1"/>
</dbReference>
<dbReference type="GO" id="GO:0005509">
    <property type="term" value="F:calcium ion binding"/>
    <property type="evidence" value="ECO:0007669"/>
    <property type="project" value="InterPro"/>
</dbReference>
<dbReference type="InterPro" id="IPR036439">
    <property type="entry name" value="Dockerin_dom_sf"/>
</dbReference>
<dbReference type="SUPFAM" id="SSF49899">
    <property type="entry name" value="Concanavalin A-like lectins/glucanases"/>
    <property type="match status" value="1"/>
</dbReference>
<dbReference type="Gene3D" id="2.60.120.200">
    <property type="match status" value="1"/>
</dbReference>
<feature type="domain" description="Dockerin" evidence="4">
    <location>
        <begin position="228"/>
        <end position="296"/>
    </location>
</feature>
<name>A0A382SVG8_9ZZZZ</name>
<gene>
    <name evidence="5" type="ORF">METZ01_LOCUS365785</name>
</gene>
<dbReference type="InterPro" id="IPR018247">
    <property type="entry name" value="EF_Hand_1_Ca_BS"/>
</dbReference>
<evidence type="ECO:0008006" key="6">
    <source>
        <dbReference type="Google" id="ProtNLM"/>
    </source>
</evidence>
<dbReference type="InterPro" id="IPR006558">
    <property type="entry name" value="LamG-like"/>
</dbReference>